<sequence>MTPNLDVNFIKLKMKLLKRLNNTYFRSVLNKSNHSHQNLVPSGGELSCVASLIPPIPPLRGETGYPALAPIEKAEVLADTLRKQFEPNTDPMFDNPIVSGKVKEAVESFANTPHINNLSPVTASEVIDFIKTLKPNKSPRLDQISNSMLKNLPLKCILYLTFLMNVLMQNCYFTKCWKGAVQILHLEEGGGLMTAGESSKSSDMLYYNVSPSEEEELISASASDSRDCKILFSNGGRTAIGKSSMSTEVGESFFSFFLFVTSLKSVKPGEAEAISLNGATGGKEGTDRLVIAEGALGVEADRLELESAEISGLVWVDGPVAFFHRKNLTISGCCCLRF</sequence>
<name>A0A4Y2H764_ARAVE</name>
<comment type="caution">
    <text evidence="1">The sequence shown here is derived from an EMBL/GenBank/DDBJ whole genome shotgun (WGS) entry which is preliminary data.</text>
</comment>
<keyword evidence="2" id="KW-1185">Reference proteome</keyword>
<evidence type="ECO:0000313" key="2">
    <source>
        <dbReference type="Proteomes" id="UP000499080"/>
    </source>
</evidence>
<dbReference type="AlphaFoldDB" id="A0A4Y2H764"/>
<organism evidence="1 2">
    <name type="scientific">Araneus ventricosus</name>
    <name type="common">Orbweaver spider</name>
    <name type="synonym">Epeira ventricosa</name>
    <dbReference type="NCBI Taxonomy" id="182803"/>
    <lineage>
        <taxon>Eukaryota</taxon>
        <taxon>Metazoa</taxon>
        <taxon>Ecdysozoa</taxon>
        <taxon>Arthropoda</taxon>
        <taxon>Chelicerata</taxon>
        <taxon>Arachnida</taxon>
        <taxon>Araneae</taxon>
        <taxon>Araneomorphae</taxon>
        <taxon>Entelegynae</taxon>
        <taxon>Araneoidea</taxon>
        <taxon>Araneidae</taxon>
        <taxon>Araneus</taxon>
    </lineage>
</organism>
<evidence type="ECO:0000313" key="1">
    <source>
        <dbReference type="EMBL" id="GBM61019.1"/>
    </source>
</evidence>
<dbReference type="Proteomes" id="UP000499080">
    <property type="component" value="Unassembled WGS sequence"/>
</dbReference>
<dbReference type="OrthoDB" id="6473481at2759"/>
<reference evidence="1 2" key="1">
    <citation type="journal article" date="2019" name="Sci. Rep.">
        <title>Orb-weaving spider Araneus ventricosus genome elucidates the spidroin gene catalogue.</title>
        <authorList>
            <person name="Kono N."/>
            <person name="Nakamura H."/>
            <person name="Ohtoshi R."/>
            <person name="Moran D.A.P."/>
            <person name="Shinohara A."/>
            <person name="Yoshida Y."/>
            <person name="Fujiwara M."/>
            <person name="Mori M."/>
            <person name="Tomita M."/>
            <person name="Arakawa K."/>
        </authorList>
    </citation>
    <scope>NUCLEOTIDE SEQUENCE [LARGE SCALE GENOMIC DNA]</scope>
</reference>
<accession>A0A4Y2H764</accession>
<proteinExistence type="predicted"/>
<protein>
    <submittedName>
        <fullName evidence="1">Uncharacterized protein</fullName>
    </submittedName>
</protein>
<gene>
    <name evidence="1" type="ORF">AVEN_264356_1</name>
</gene>
<dbReference type="EMBL" id="BGPR01001749">
    <property type="protein sequence ID" value="GBM61019.1"/>
    <property type="molecule type" value="Genomic_DNA"/>
</dbReference>